<dbReference type="Pfam" id="PF07963">
    <property type="entry name" value="N_methyl"/>
    <property type="match status" value="1"/>
</dbReference>
<dbReference type="GO" id="GO:0015628">
    <property type="term" value="P:protein secretion by the type II secretion system"/>
    <property type="evidence" value="ECO:0007669"/>
    <property type="project" value="InterPro"/>
</dbReference>
<name>A0A7Z3BRE5_9PSED</name>
<dbReference type="NCBIfam" id="TIGR02532">
    <property type="entry name" value="IV_pilin_GFxxxE"/>
    <property type="match status" value="1"/>
</dbReference>
<evidence type="ECO:0000256" key="8">
    <source>
        <dbReference type="ARBA" id="ARBA00023136"/>
    </source>
</evidence>
<evidence type="ECO:0000256" key="10">
    <source>
        <dbReference type="ARBA" id="ARBA00030775"/>
    </source>
</evidence>
<dbReference type="Pfam" id="PF12019">
    <property type="entry name" value="GspH"/>
    <property type="match status" value="1"/>
</dbReference>
<evidence type="ECO:0000256" key="1">
    <source>
        <dbReference type="ARBA" id="ARBA00004377"/>
    </source>
</evidence>
<comment type="similarity">
    <text evidence="9">Belongs to the GSP H family.</text>
</comment>
<keyword evidence="5" id="KW-0997">Cell inner membrane</keyword>
<feature type="transmembrane region" description="Helical" evidence="11">
    <location>
        <begin position="28"/>
        <end position="49"/>
    </location>
</feature>
<keyword evidence="6 11" id="KW-0812">Transmembrane</keyword>
<keyword evidence="3" id="KW-1003">Cell membrane</keyword>
<dbReference type="InterPro" id="IPR045584">
    <property type="entry name" value="Pilin-like"/>
</dbReference>
<sequence length="174" mass="18633">MDSANTHRLIIPATVRRSQHGVTLIETMVTIAILAILLGIAVPSFDLLINRNRAQSGGKQLIALLQYARAQAQISHQEISVTPQASGDWTSMLVVSLRRGGDLAGSQAIELRRAQLDDSAKVQVQTSTSAARVVFDGNGIAESGLDYPLVFTLVSGSYSSKVCLQRSGAVWVCE</sequence>
<keyword evidence="7 11" id="KW-1133">Transmembrane helix</keyword>
<dbReference type="InterPro" id="IPR022346">
    <property type="entry name" value="T2SS_GspH"/>
</dbReference>
<keyword evidence="4" id="KW-0488">Methylation</keyword>
<keyword evidence="8 11" id="KW-0472">Membrane</keyword>
<comment type="subcellular location">
    <subcellularLocation>
        <location evidence="1">Cell inner membrane</location>
        <topology evidence="1">Single-pass membrane protein</topology>
    </subcellularLocation>
</comment>
<reference evidence="13 14" key="1">
    <citation type="submission" date="2020-02" db="EMBL/GenBank/DDBJ databases">
        <title>Complete genome sequence of Pseudomonas multiresinivorans ORNL1.</title>
        <authorList>
            <person name="Podar M."/>
        </authorList>
    </citation>
    <scope>NUCLEOTIDE SEQUENCE [LARGE SCALE GENOMIC DNA]</scope>
    <source>
        <strain evidence="14">populi</strain>
    </source>
</reference>
<dbReference type="KEGG" id="pmui:G4G71_28285"/>
<gene>
    <name evidence="13" type="ORF">G4G71_28285</name>
</gene>
<dbReference type="GO" id="GO:0005886">
    <property type="term" value="C:plasma membrane"/>
    <property type="evidence" value="ECO:0007669"/>
    <property type="project" value="UniProtKB-SubCell"/>
</dbReference>
<feature type="domain" description="General secretion pathway GspH" evidence="12">
    <location>
        <begin position="60"/>
        <end position="168"/>
    </location>
</feature>
<keyword evidence="14" id="KW-1185">Reference proteome</keyword>
<dbReference type="RefSeq" id="WP_169942025.1">
    <property type="nucleotide sequence ID" value="NZ_CP048833.1"/>
</dbReference>
<dbReference type="Gene3D" id="3.55.40.10">
    <property type="entry name" value="minor pseudopilin epsh domain"/>
    <property type="match status" value="1"/>
</dbReference>
<dbReference type="EMBL" id="CP048833">
    <property type="protein sequence ID" value="QJP11594.1"/>
    <property type="molecule type" value="Genomic_DNA"/>
</dbReference>
<evidence type="ECO:0000256" key="7">
    <source>
        <dbReference type="ARBA" id="ARBA00022989"/>
    </source>
</evidence>
<protein>
    <recommendedName>
        <fullName evidence="2">Type II secretion system protein H</fullName>
    </recommendedName>
    <alternativeName>
        <fullName evidence="10">General secretion pathway protein H</fullName>
    </alternativeName>
</protein>
<dbReference type="SUPFAM" id="SSF54523">
    <property type="entry name" value="Pili subunits"/>
    <property type="match status" value="1"/>
</dbReference>
<proteinExistence type="inferred from homology"/>
<evidence type="ECO:0000256" key="6">
    <source>
        <dbReference type="ARBA" id="ARBA00022692"/>
    </source>
</evidence>
<organism evidence="13 14">
    <name type="scientific">Pseudomonas multiresinivorans</name>
    <dbReference type="NCBI Taxonomy" id="95301"/>
    <lineage>
        <taxon>Bacteria</taxon>
        <taxon>Pseudomonadati</taxon>
        <taxon>Pseudomonadota</taxon>
        <taxon>Gammaproteobacteria</taxon>
        <taxon>Pseudomonadales</taxon>
        <taxon>Pseudomonadaceae</taxon>
        <taxon>Pseudomonas</taxon>
    </lineage>
</organism>
<dbReference type="PROSITE" id="PS00409">
    <property type="entry name" value="PROKAR_NTER_METHYL"/>
    <property type="match status" value="1"/>
</dbReference>
<evidence type="ECO:0000259" key="12">
    <source>
        <dbReference type="Pfam" id="PF12019"/>
    </source>
</evidence>
<evidence type="ECO:0000256" key="5">
    <source>
        <dbReference type="ARBA" id="ARBA00022519"/>
    </source>
</evidence>
<evidence type="ECO:0000313" key="14">
    <source>
        <dbReference type="Proteomes" id="UP000502549"/>
    </source>
</evidence>
<dbReference type="Proteomes" id="UP000502549">
    <property type="component" value="Chromosome"/>
</dbReference>
<evidence type="ECO:0000256" key="11">
    <source>
        <dbReference type="SAM" id="Phobius"/>
    </source>
</evidence>
<evidence type="ECO:0000256" key="3">
    <source>
        <dbReference type="ARBA" id="ARBA00022475"/>
    </source>
</evidence>
<dbReference type="InterPro" id="IPR012902">
    <property type="entry name" value="N_methyl_site"/>
</dbReference>
<evidence type="ECO:0000313" key="13">
    <source>
        <dbReference type="EMBL" id="QJP11594.1"/>
    </source>
</evidence>
<dbReference type="AlphaFoldDB" id="A0A7Z3BRE5"/>
<dbReference type="GO" id="GO:0015627">
    <property type="term" value="C:type II protein secretion system complex"/>
    <property type="evidence" value="ECO:0007669"/>
    <property type="project" value="InterPro"/>
</dbReference>
<evidence type="ECO:0000256" key="2">
    <source>
        <dbReference type="ARBA" id="ARBA00021549"/>
    </source>
</evidence>
<evidence type="ECO:0000256" key="4">
    <source>
        <dbReference type="ARBA" id="ARBA00022481"/>
    </source>
</evidence>
<evidence type="ECO:0000256" key="9">
    <source>
        <dbReference type="ARBA" id="ARBA00025772"/>
    </source>
</evidence>
<accession>A0A7Z3BRE5</accession>